<evidence type="ECO:0000256" key="2">
    <source>
        <dbReference type="ARBA" id="ARBA00004496"/>
    </source>
</evidence>
<organism evidence="10 11">
    <name type="scientific">Adiantum capillus-veneris</name>
    <name type="common">Maidenhair fern</name>
    <dbReference type="NCBI Taxonomy" id="13818"/>
    <lineage>
        <taxon>Eukaryota</taxon>
        <taxon>Viridiplantae</taxon>
        <taxon>Streptophyta</taxon>
        <taxon>Embryophyta</taxon>
        <taxon>Tracheophyta</taxon>
        <taxon>Polypodiopsida</taxon>
        <taxon>Polypodiidae</taxon>
        <taxon>Polypodiales</taxon>
        <taxon>Pteridineae</taxon>
        <taxon>Pteridaceae</taxon>
        <taxon>Vittarioideae</taxon>
        <taxon>Adiantum</taxon>
    </lineage>
</organism>
<evidence type="ECO:0000256" key="3">
    <source>
        <dbReference type="ARBA" id="ARBA00005995"/>
    </source>
</evidence>
<keyword evidence="5" id="KW-0285">Flavoprotein</keyword>
<dbReference type="InterPro" id="IPR036188">
    <property type="entry name" value="FAD/NAD-bd_sf"/>
</dbReference>
<evidence type="ECO:0000313" key="11">
    <source>
        <dbReference type="Proteomes" id="UP000886520"/>
    </source>
</evidence>
<feature type="domain" description="Amine oxidase" evidence="9">
    <location>
        <begin position="14"/>
        <end position="596"/>
    </location>
</feature>
<dbReference type="InterPro" id="IPR002937">
    <property type="entry name" value="Amino_oxidase"/>
</dbReference>
<keyword evidence="7" id="KW-0560">Oxidoreductase</keyword>
<dbReference type="GO" id="GO:0046592">
    <property type="term" value="F:polyamine oxidase activity"/>
    <property type="evidence" value="ECO:0007669"/>
    <property type="project" value="TreeGrafter"/>
</dbReference>
<dbReference type="Proteomes" id="UP000886520">
    <property type="component" value="Chromosome 12"/>
</dbReference>
<comment type="caution">
    <text evidence="10">The sequence shown here is derived from an EMBL/GenBank/DDBJ whole genome shotgun (WGS) entry which is preliminary data.</text>
</comment>
<dbReference type="OrthoDB" id="2019015at2759"/>
<accession>A0A9D4URI9</accession>
<feature type="region of interest" description="Disordered" evidence="8">
    <location>
        <begin position="524"/>
        <end position="568"/>
    </location>
</feature>
<dbReference type="PANTHER" id="PTHR10742">
    <property type="entry name" value="FLAVIN MONOAMINE OXIDASE"/>
    <property type="match status" value="1"/>
</dbReference>
<protein>
    <recommendedName>
        <fullName evidence="9">Amine oxidase domain-containing protein</fullName>
    </recommendedName>
</protein>
<evidence type="ECO:0000256" key="1">
    <source>
        <dbReference type="ARBA" id="ARBA00001974"/>
    </source>
</evidence>
<dbReference type="PANTHER" id="PTHR10742:SF405">
    <property type="entry name" value="PEROXISOMAL N(1)-ACETYL-SPERMINE_SPERMIDINE OXIDASE"/>
    <property type="match status" value="1"/>
</dbReference>
<reference evidence="10" key="1">
    <citation type="submission" date="2021-01" db="EMBL/GenBank/DDBJ databases">
        <title>Adiantum capillus-veneris genome.</title>
        <authorList>
            <person name="Fang Y."/>
            <person name="Liao Q."/>
        </authorList>
    </citation>
    <scope>NUCLEOTIDE SEQUENCE</scope>
    <source>
        <strain evidence="10">H3</strain>
        <tissue evidence="10">Leaf</tissue>
    </source>
</reference>
<feature type="compositionally biased region" description="Gly residues" evidence="8">
    <location>
        <begin position="537"/>
        <end position="549"/>
    </location>
</feature>
<comment type="subcellular location">
    <subcellularLocation>
        <location evidence="2">Cytoplasm</location>
    </subcellularLocation>
</comment>
<keyword evidence="11" id="KW-1185">Reference proteome</keyword>
<comment type="similarity">
    <text evidence="3">Belongs to the flavin monoamine oxidase family.</text>
</comment>
<dbReference type="SUPFAM" id="SSF51905">
    <property type="entry name" value="FAD/NAD(P)-binding domain"/>
    <property type="match status" value="1"/>
</dbReference>
<evidence type="ECO:0000256" key="7">
    <source>
        <dbReference type="ARBA" id="ARBA00023002"/>
    </source>
</evidence>
<evidence type="ECO:0000256" key="5">
    <source>
        <dbReference type="ARBA" id="ARBA00022630"/>
    </source>
</evidence>
<dbReference type="Gene3D" id="3.50.50.60">
    <property type="entry name" value="FAD/NAD(P)-binding domain"/>
    <property type="match status" value="1"/>
</dbReference>
<dbReference type="Gene3D" id="3.90.660.10">
    <property type="match status" value="1"/>
</dbReference>
<evidence type="ECO:0000259" key="9">
    <source>
        <dbReference type="Pfam" id="PF01593"/>
    </source>
</evidence>
<comment type="cofactor">
    <cofactor evidence="1">
        <name>FAD</name>
        <dbReference type="ChEBI" id="CHEBI:57692"/>
    </cofactor>
</comment>
<dbReference type="Pfam" id="PF01593">
    <property type="entry name" value="Amino_oxidase"/>
    <property type="match status" value="1"/>
</dbReference>
<dbReference type="InterPro" id="IPR050281">
    <property type="entry name" value="Flavin_monoamine_oxidase"/>
</dbReference>
<keyword evidence="6" id="KW-0274">FAD</keyword>
<keyword evidence="4" id="KW-0963">Cytoplasm</keyword>
<dbReference type="GO" id="GO:0005737">
    <property type="term" value="C:cytoplasm"/>
    <property type="evidence" value="ECO:0007669"/>
    <property type="project" value="UniProtKB-SubCell"/>
</dbReference>
<dbReference type="EMBL" id="JABFUD020000012">
    <property type="protein sequence ID" value="KAI5072784.1"/>
    <property type="molecule type" value="Genomic_DNA"/>
</dbReference>
<gene>
    <name evidence="10" type="ORF">GOP47_0012890</name>
</gene>
<dbReference type="SUPFAM" id="SSF54373">
    <property type="entry name" value="FAD-linked reductases, C-terminal domain"/>
    <property type="match status" value="1"/>
</dbReference>
<evidence type="ECO:0000256" key="6">
    <source>
        <dbReference type="ARBA" id="ARBA00022827"/>
    </source>
</evidence>
<evidence type="ECO:0000256" key="4">
    <source>
        <dbReference type="ARBA" id="ARBA00022490"/>
    </source>
</evidence>
<dbReference type="AlphaFoldDB" id="A0A9D4URI9"/>
<evidence type="ECO:0000313" key="10">
    <source>
        <dbReference type="EMBL" id="KAI5072784.1"/>
    </source>
</evidence>
<evidence type="ECO:0000256" key="8">
    <source>
        <dbReference type="SAM" id="MobiDB-lite"/>
    </source>
</evidence>
<name>A0A9D4URI9_ADICA</name>
<sequence length="596" mass="65030">MPAKPRVVVVGAGMAGLSAAHRLHQTCKHAFDLTVLEGSDHIGGRIHSANLGGDQIELGATFIHGTKGSPIYQIAENIGALSSETPWEKKDAKWANRVFRAQGLSLPVDPQVVYPAMNFYWSSMNLVKTPDVSTSSLAKGSVGAFLRQRLESFMMDEATSDDDEALRAQQMTSMSREECEARQSQGMGNGNEHVGKNDPFNIPETEEGKMHSDTNEGVLWSSRLLQESLFRSLEAKECSISACHTLDDLDLLSLKEYTEYPGPHITIGKGYVSVLKELEKSLPPTTIKFRKKVQKVFWNHSHASAFAPVVLECEDGSIVEAEHAILTVSLGVLKAGTMKREPGGTSICRSVQDLRAWKDKAPTDELFQPSLPPWKLGAIHRLGFGLVNKMFILLDPSADKDLLANIVFLHHRDFGKAVALPSWLRRAFSMYPVYKCSNVLLCWLAGNEALEMEGLTDEEVLDGVAEMLVEFRFGTKEKGGSLKQRVRCMLKAVRRSKWATNLLCQGSYSFVAVGSTGLDIEDLAKPLPDGDGDGDGDGNGGSILLGQGDGDGESLVGPPSTRGLRFTHGEPSMQLVFAGEATDRSFYSTAHGAFRS</sequence>
<proteinExistence type="inferred from homology"/>